<accession>A0A2G5T728</accession>
<dbReference type="Proteomes" id="UP000230233">
    <property type="component" value="Chromosome V"/>
</dbReference>
<comment type="caution">
    <text evidence="2">The sequence shown here is derived from an EMBL/GenBank/DDBJ whole genome shotgun (WGS) entry which is preliminary data.</text>
</comment>
<feature type="domain" description="T20D4.11-like" evidence="1">
    <location>
        <begin position="9"/>
        <end position="98"/>
    </location>
</feature>
<dbReference type="AlphaFoldDB" id="A0A2G5T728"/>
<organism evidence="2 3">
    <name type="scientific">Caenorhabditis nigoni</name>
    <dbReference type="NCBI Taxonomy" id="1611254"/>
    <lineage>
        <taxon>Eukaryota</taxon>
        <taxon>Metazoa</taxon>
        <taxon>Ecdysozoa</taxon>
        <taxon>Nematoda</taxon>
        <taxon>Chromadorea</taxon>
        <taxon>Rhabditida</taxon>
        <taxon>Rhabditina</taxon>
        <taxon>Rhabditomorpha</taxon>
        <taxon>Rhabditoidea</taxon>
        <taxon>Rhabditidae</taxon>
        <taxon>Peloderinae</taxon>
        <taxon>Caenorhabditis</taxon>
    </lineage>
</organism>
<reference evidence="3" key="1">
    <citation type="submission" date="2017-10" db="EMBL/GenBank/DDBJ databases">
        <title>Rapid genome shrinkage in a self-fertile nematode reveals novel sperm competition proteins.</title>
        <authorList>
            <person name="Yin D."/>
            <person name="Schwarz E.M."/>
            <person name="Thomas C.G."/>
            <person name="Felde R.L."/>
            <person name="Korf I.F."/>
            <person name="Cutter A.D."/>
            <person name="Schartner C.M."/>
            <person name="Ralston E.J."/>
            <person name="Meyer B.J."/>
            <person name="Haag E.S."/>
        </authorList>
    </citation>
    <scope>NUCLEOTIDE SEQUENCE [LARGE SCALE GENOMIC DNA]</scope>
    <source>
        <strain evidence="3">JU1422</strain>
    </source>
</reference>
<dbReference type="STRING" id="1611254.A0A2G5T728"/>
<dbReference type="InterPro" id="IPR002542">
    <property type="entry name" value="T20D4.11-like_dom"/>
</dbReference>
<dbReference type="PANTHER" id="PTHR21453:SF28">
    <property type="entry name" value="DUF19 DOMAIN-CONTAINING PROTEIN-RELATED"/>
    <property type="match status" value="1"/>
</dbReference>
<sequence length="102" mass="12246">MLDSKLLKFSMAIEFPECRDKMESNKTACFENWDPFPDALDEEKDEKKKEELKKDGCKNYFGKDKCLKKFITETCSEKEWQRFHDHFISYGNFFLSCDFKDV</sequence>
<gene>
    <name evidence="2" type="primary">Cnig_chr_V.g16837</name>
    <name evidence="2" type="ORF">B9Z55_016837</name>
</gene>
<protein>
    <recommendedName>
        <fullName evidence="1">T20D4.11-like domain-containing protein</fullName>
    </recommendedName>
</protein>
<keyword evidence="3" id="KW-1185">Reference proteome</keyword>
<evidence type="ECO:0000259" key="1">
    <source>
        <dbReference type="Pfam" id="PF01579"/>
    </source>
</evidence>
<name>A0A2G5T728_9PELO</name>
<dbReference type="OrthoDB" id="5804752at2759"/>
<dbReference type="EMBL" id="PDUG01000005">
    <property type="protein sequence ID" value="PIC22983.1"/>
    <property type="molecule type" value="Genomic_DNA"/>
</dbReference>
<dbReference type="Pfam" id="PF01579">
    <property type="entry name" value="DUF19"/>
    <property type="match status" value="1"/>
</dbReference>
<proteinExistence type="predicted"/>
<dbReference type="PANTHER" id="PTHR21453">
    <property type="entry name" value="DUF19 DOMAIN-CONTAINING PROTEIN-RELATED-RELATED"/>
    <property type="match status" value="1"/>
</dbReference>
<evidence type="ECO:0000313" key="3">
    <source>
        <dbReference type="Proteomes" id="UP000230233"/>
    </source>
</evidence>
<evidence type="ECO:0000313" key="2">
    <source>
        <dbReference type="EMBL" id="PIC22983.1"/>
    </source>
</evidence>